<dbReference type="Proteomes" id="UP000233249">
    <property type="component" value="Unassembled WGS sequence"/>
</dbReference>
<accession>A0A2N0X7K7</accession>
<protein>
    <submittedName>
        <fullName evidence="1">Uncharacterized protein</fullName>
    </submittedName>
</protein>
<reference evidence="1 2" key="1">
    <citation type="submission" date="2017-12" db="EMBL/GenBank/DDBJ databases">
        <title>Corynebacterium mastitidis 16-1433 Genome.</title>
        <authorList>
            <person name="Gulvik C.A."/>
        </authorList>
    </citation>
    <scope>NUCLEOTIDE SEQUENCE [LARGE SCALE GENOMIC DNA]</scope>
    <source>
        <strain evidence="1 2">16-1433</strain>
    </source>
</reference>
<dbReference type="AlphaFoldDB" id="A0A2N0X7K7"/>
<comment type="caution">
    <text evidence="1">The sequence shown here is derived from an EMBL/GenBank/DDBJ whole genome shotgun (WGS) entry which is preliminary data.</text>
</comment>
<sequence>MIACRFGVYVLQTDRYVFLLGIFEEFIPKYGGVSSVIVLRYDKSLGPSGAEIAVEEMGQGKGDNERKCYEEYGSDAEQVMDFFHDTRGGPLFWEGATIMN</sequence>
<gene>
    <name evidence="1" type="ORF">CXB45_05495</name>
</gene>
<organism evidence="1 2">
    <name type="scientific">Corynebacterium mastitidis</name>
    <dbReference type="NCBI Taxonomy" id="161890"/>
    <lineage>
        <taxon>Bacteria</taxon>
        <taxon>Bacillati</taxon>
        <taxon>Actinomycetota</taxon>
        <taxon>Actinomycetes</taxon>
        <taxon>Mycobacteriales</taxon>
        <taxon>Corynebacteriaceae</taxon>
        <taxon>Corynebacterium</taxon>
    </lineage>
</organism>
<name>A0A2N0X7K7_9CORY</name>
<dbReference type="EMBL" id="PJAF01000013">
    <property type="protein sequence ID" value="PKF68692.1"/>
    <property type="molecule type" value="Genomic_DNA"/>
</dbReference>
<evidence type="ECO:0000313" key="1">
    <source>
        <dbReference type="EMBL" id="PKF68692.1"/>
    </source>
</evidence>
<proteinExistence type="predicted"/>
<evidence type="ECO:0000313" key="2">
    <source>
        <dbReference type="Proteomes" id="UP000233249"/>
    </source>
</evidence>